<dbReference type="Pfam" id="PF04912">
    <property type="entry name" value="Dynamitin"/>
    <property type="match status" value="1"/>
</dbReference>
<evidence type="ECO:0000256" key="2">
    <source>
        <dbReference type="ARBA" id="ARBA00022490"/>
    </source>
</evidence>
<evidence type="ECO:0000256" key="1">
    <source>
        <dbReference type="ARBA" id="ARBA00004496"/>
    </source>
</evidence>
<dbReference type="GO" id="GO:0005737">
    <property type="term" value="C:cytoplasm"/>
    <property type="evidence" value="ECO:0007669"/>
    <property type="project" value="UniProtKB-SubCell"/>
</dbReference>
<keyword evidence="5" id="KW-1185">Reference proteome</keyword>
<organism evidence="4 5">
    <name type="scientific">Tieghemiomyces parasiticus</name>
    <dbReference type="NCBI Taxonomy" id="78921"/>
    <lineage>
        <taxon>Eukaryota</taxon>
        <taxon>Fungi</taxon>
        <taxon>Fungi incertae sedis</taxon>
        <taxon>Zoopagomycota</taxon>
        <taxon>Kickxellomycotina</taxon>
        <taxon>Dimargaritomycetes</taxon>
        <taxon>Dimargaritales</taxon>
        <taxon>Dimargaritaceae</taxon>
        <taxon>Tieghemiomyces</taxon>
    </lineage>
</organism>
<dbReference type="Proteomes" id="UP001150569">
    <property type="component" value="Unassembled WGS sequence"/>
</dbReference>
<comment type="subcellular location">
    <subcellularLocation>
        <location evidence="1">Cytoplasm</location>
    </subcellularLocation>
</comment>
<dbReference type="InterPro" id="IPR028133">
    <property type="entry name" value="Dynamitin"/>
</dbReference>
<keyword evidence="2" id="KW-0963">Cytoplasm</keyword>
<protein>
    <recommendedName>
        <fullName evidence="6">Dynactin subunit 2</fullName>
    </recommendedName>
</protein>
<gene>
    <name evidence="4" type="ORF">IWQ60_003612</name>
</gene>
<dbReference type="GO" id="GO:0005869">
    <property type="term" value="C:dynactin complex"/>
    <property type="evidence" value="ECO:0007669"/>
    <property type="project" value="InterPro"/>
</dbReference>
<dbReference type="PANTHER" id="PTHR15346">
    <property type="entry name" value="DYNACTIN SUBUNIT"/>
    <property type="match status" value="1"/>
</dbReference>
<proteinExistence type="predicted"/>
<evidence type="ECO:0000313" key="4">
    <source>
        <dbReference type="EMBL" id="KAJ1926670.1"/>
    </source>
</evidence>
<reference evidence="4" key="1">
    <citation type="submission" date="2022-07" db="EMBL/GenBank/DDBJ databases">
        <title>Phylogenomic reconstructions and comparative analyses of Kickxellomycotina fungi.</title>
        <authorList>
            <person name="Reynolds N.K."/>
            <person name="Stajich J.E."/>
            <person name="Barry K."/>
            <person name="Grigoriev I.V."/>
            <person name="Crous P."/>
            <person name="Smith M.E."/>
        </authorList>
    </citation>
    <scope>NUCLEOTIDE SEQUENCE</scope>
    <source>
        <strain evidence="4">RSA 861</strain>
    </source>
</reference>
<feature type="compositionally biased region" description="Polar residues" evidence="3">
    <location>
        <begin position="1"/>
        <end position="10"/>
    </location>
</feature>
<evidence type="ECO:0008006" key="6">
    <source>
        <dbReference type="Google" id="ProtNLM"/>
    </source>
</evidence>
<evidence type="ECO:0000313" key="5">
    <source>
        <dbReference type="Proteomes" id="UP001150569"/>
    </source>
</evidence>
<dbReference type="EMBL" id="JANBPT010000157">
    <property type="protein sequence ID" value="KAJ1926670.1"/>
    <property type="molecule type" value="Genomic_DNA"/>
</dbReference>
<comment type="caution">
    <text evidence="4">The sequence shown here is derived from an EMBL/GenBank/DDBJ whole genome shotgun (WGS) entry which is preliminary data.</text>
</comment>
<feature type="region of interest" description="Disordered" evidence="3">
    <location>
        <begin position="1"/>
        <end position="22"/>
    </location>
</feature>
<evidence type="ECO:0000256" key="3">
    <source>
        <dbReference type="SAM" id="MobiDB-lite"/>
    </source>
</evidence>
<sequence length="408" mass="44329">MAASTANKYSNLPDIDTQPDVYETPESAEGLAAYSFLKPAEPEARNDDIDGHTVSAAQALARFREATGEDPEGKGNEAATLARRHRSALYHHYLRQTLPNDGELEVSRGSVSVDETPVQRLRRLLHETQELADELGAAPESTSESQRALFAQASVLQRELSGLSSQLQDDQSTTAGIFATNPGRSLLDSLQRLEVASSDPEPVSSSSVTVKSNLSTPDAAYMGKLENRVAELEQLLGQRLTSEGAHGLRGRGLLEVMGSLEGQVRLLAQPRHLESLSRRAKAVTQDLEKLAAVRAQDEGVSNLDDEVGEKINRLFAVVDRVDPLIETAPAIVARLQSLQALHLEASVVGQTLRQCSESQTKIAEDTKVLQEIGTQLLANMKENTTTIQSNLTSLDGRVRDLTRRLEAL</sequence>
<accession>A0A9W8ACY9</accession>
<name>A0A9W8ACY9_9FUNG</name>
<dbReference type="AlphaFoldDB" id="A0A9W8ACY9"/>
<dbReference type="OrthoDB" id="4977at2759"/>
<dbReference type="GO" id="GO:0007017">
    <property type="term" value="P:microtubule-based process"/>
    <property type="evidence" value="ECO:0007669"/>
    <property type="project" value="InterPro"/>
</dbReference>